<dbReference type="Gene3D" id="3.30.70.120">
    <property type="match status" value="1"/>
</dbReference>
<gene>
    <name evidence="1" type="ORF">COMA1_11081</name>
</gene>
<reference evidence="1 2" key="1">
    <citation type="submission" date="2015-10" db="EMBL/GenBank/DDBJ databases">
        <authorList>
            <person name="Gilbert D.G."/>
        </authorList>
    </citation>
    <scope>NUCLEOTIDE SEQUENCE [LARGE SCALE GENOMIC DNA]</scope>
    <source>
        <strain evidence="1">COMA1</strain>
    </source>
</reference>
<evidence type="ECO:0008006" key="3">
    <source>
        <dbReference type="Google" id="ProtNLM"/>
    </source>
</evidence>
<dbReference type="EMBL" id="CZQA01000001">
    <property type="protein sequence ID" value="CUS33298.1"/>
    <property type="molecule type" value="Genomic_DNA"/>
</dbReference>
<dbReference type="NCBIfam" id="NF045581">
    <property type="entry name" value="PG0541_fam"/>
    <property type="match status" value="1"/>
</dbReference>
<dbReference type="AlphaFoldDB" id="A0A0S4LDV0"/>
<dbReference type="GO" id="GO:0006808">
    <property type="term" value="P:regulation of nitrogen utilization"/>
    <property type="evidence" value="ECO:0007669"/>
    <property type="project" value="InterPro"/>
</dbReference>
<dbReference type="OrthoDB" id="9793097at2"/>
<dbReference type="RefSeq" id="WP_090744750.1">
    <property type="nucleotide sequence ID" value="NZ_CZQA01000001.1"/>
</dbReference>
<organism evidence="1 2">
    <name type="scientific">Candidatus Nitrospira nitrosa</name>
    <dbReference type="NCBI Taxonomy" id="1742972"/>
    <lineage>
        <taxon>Bacteria</taxon>
        <taxon>Pseudomonadati</taxon>
        <taxon>Nitrospirota</taxon>
        <taxon>Nitrospiria</taxon>
        <taxon>Nitrospirales</taxon>
        <taxon>Nitrospiraceae</taxon>
        <taxon>Nitrospira</taxon>
    </lineage>
</organism>
<dbReference type="InterPro" id="IPR002187">
    <property type="entry name" value="N-reg_PII"/>
</dbReference>
<dbReference type="InterPro" id="IPR011322">
    <property type="entry name" value="N-reg_PII-like_a/b"/>
</dbReference>
<dbReference type="SUPFAM" id="SSF54913">
    <property type="entry name" value="GlnB-like"/>
    <property type="match status" value="1"/>
</dbReference>
<dbReference type="GO" id="GO:0030234">
    <property type="term" value="F:enzyme regulator activity"/>
    <property type="evidence" value="ECO:0007669"/>
    <property type="project" value="InterPro"/>
</dbReference>
<protein>
    <recommendedName>
        <fullName evidence="3">Nitrogen regulatory protein P-II</fullName>
    </recommendedName>
</protein>
<dbReference type="Proteomes" id="UP000199032">
    <property type="component" value="Unassembled WGS sequence"/>
</dbReference>
<evidence type="ECO:0000313" key="1">
    <source>
        <dbReference type="EMBL" id="CUS33298.1"/>
    </source>
</evidence>
<keyword evidence="2" id="KW-1185">Reference proteome</keyword>
<dbReference type="Pfam" id="PF00543">
    <property type="entry name" value="P-II"/>
    <property type="match status" value="1"/>
</dbReference>
<name>A0A0S4LDV0_9BACT</name>
<evidence type="ECO:0000313" key="2">
    <source>
        <dbReference type="Proteomes" id="UP000199032"/>
    </source>
</evidence>
<dbReference type="InterPro" id="IPR015867">
    <property type="entry name" value="N-reg_PII/ATP_PRibTrfase_C"/>
</dbReference>
<accession>A0A0S4LDV0</accession>
<proteinExistence type="predicted"/>
<sequence length="101" mass="11344">MVALLIVYRSSMTGDLEEMMRKSGIDHYTVIENATGKGETGNVVGSFFYPGRNSIIFAVLPDTQVDQTISDLKTFHAERLQNTQGRPIPFKLFSFPCREVI</sequence>